<dbReference type="STRING" id="486041.B0DX46"/>
<dbReference type="AlphaFoldDB" id="B0DX46"/>
<dbReference type="Pfam" id="PF14022">
    <property type="entry name" value="DUF4238"/>
    <property type="match status" value="1"/>
</dbReference>
<dbReference type="RefSeq" id="XP_001888523.1">
    <property type="nucleotide sequence ID" value="XM_001888488.1"/>
</dbReference>
<dbReference type="OrthoDB" id="5340163at2759"/>
<dbReference type="HOGENOM" id="CLU_025751_0_0_1"/>
<organism evidence="2">
    <name type="scientific">Laccaria bicolor (strain S238N-H82 / ATCC MYA-4686)</name>
    <name type="common">Bicoloured deceiver</name>
    <name type="synonym">Laccaria laccata var. bicolor</name>
    <dbReference type="NCBI Taxonomy" id="486041"/>
    <lineage>
        <taxon>Eukaryota</taxon>
        <taxon>Fungi</taxon>
        <taxon>Dikarya</taxon>
        <taxon>Basidiomycota</taxon>
        <taxon>Agaricomycotina</taxon>
        <taxon>Agaricomycetes</taxon>
        <taxon>Agaricomycetidae</taxon>
        <taxon>Agaricales</taxon>
        <taxon>Agaricineae</taxon>
        <taxon>Hydnangiaceae</taxon>
        <taxon>Laccaria</taxon>
    </lineage>
</organism>
<evidence type="ECO:0000313" key="1">
    <source>
        <dbReference type="EMBL" id="EDR00929.1"/>
    </source>
</evidence>
<keyword evidence="2" id="KW-1185">Reference proteome</keyword>
<dbReference type="GeneID" id="6084145"/>
<dbReference type="InParanoid" id="B0DX46"/>
<accession>B0DX46</accession>
<evidence type="ECO:0000313" key="2">
    <source>
        <dbReference type="Proteomes" id="UP000001194"/>
    </source>
</evidence>
<dbReference type="Proteomes" id="UP000001194">
    <property type="component" value="Unassembled WGS sequence"/>
</dbReference>
<dbReference type="KEGG" id="lbc:LACBIDRAFT_333801"/>
<name>B0DX46_LACBS</name>
<gene>
    <name evidence="1" type="ORF">LACBIDRAFT_333801</name>
</gene>
<dbReference type="InterPro" id="IPR025332">
    <property type="entry name" value="DUF4238"/>
</dbReference>
<proteinExistence type="predicted"/>
<sequence length="610" mass="69384">MEVDRRFTAFSEEITGAERWNIYRSSALSFCTISTPRVSKDQYQHYIPRFILRRFQPEDSVAKTRDQKRQAYKAAKKAGSAVPEIDTISFYDVEKGVLDRRPAGKAYGEMNLYKDVGDPTNVNYIEEKFSELEAKAAHLINQIHDARPKREITIKRKQLETLRKFIFLHYRKATQVASYFSQDHPENAPLATWIRKFKEKKGFEHDFDVWLFGMRYYLDTPHHAIISTAEELKKKYGPAKLAEMILRTQVDADFENWHAMEYESISNTYFLGICEAADGEEFVLGTNGFGLWEGLIMGESGAHRLCVISPQLAIILRNVLLQLPGLRAMAQSSLSDISLEKADTQYSTSQDFSSAKDGKGLQEIAAALAAYRATPKAQNDLFTFKITKLTAHQTHEINEVIMLNVNPNGSLTFCSPVSALNTVRAFTASKDPYSQRRKKDYSALLKELTSKPPPTANSAPSQDSEDHKFKLVFDSIVNGAMEFKSEYDRAHRVFRLLKDDSPLSHPIAVEIRKLTGTIVERWTSILRAPPKSHKPRPEANLVEILSEEDSDKFYSVMKTLFSMLGVEIQDGTVLMALVEETIILCVVQWMARNRRDVLEILLLDVQVVTV</sequence>
<dbReference type="EMBL" id="DS547145">
    <property type="protein sequence ID" value="EDR00929.1"/>
    <property type="molecule type" value="Genomic_DNA"/>
</dbReference>
<protein>
    <submittedName>
        <fullName evidence="1">Predicted protein</fullName>
    </submittedName>
</protein>
<reference evidence="1 2" key="1">
    <citation type="journal article" date="2008" name="Nature">
        <title>The genome of Laccaria bicolor provides insights into mycorrhizal symbiosis.</title>
        <authorList>
            <person name="Martin F."/>
            <person name="Aerts A."/>
            <person name="Ahren D."/>
            <person name="Brun A."/>
            <person name="Danchin E.G.J."/>
            <person name="Duchaussoy F."/>
            <person name="Gibon J."/>
            <person name="Kohler A."/>
            <person name="Lindquist E."/>
            <person name="Pereda V."/>
            <person name="Salamov A."/>
            <person name="Shapiro H.J."/>
            <person name="Wuyts J."/>
            <person name="Blaudez D."/>
            <person name="Buee M."/>
            <person name="Brokstein P."/>
            <person name="Canbaeck B."/>
            <person name="Cohen D."/>
            <person name="Courty P.E."/>
            <person name="Coutinho P.M."/>
            <person name="Delaruelle C."/>
            <person name="Detter J.C."/>
            <person name="Deveau A."/>
            <person name="DiFazio S."/>
            <person name="Duplessis S."/>
            <person name="Fraissinet-Tachet L."/>
            <person name="Lucic E."/>
            <person name="Frey-Klett P."/>
            <person name="Fourrey C."/>
            <person name="Feussner I."/>
            <person name="Gay G."/>
            <person name="Grimwood J."/>
            <person name="Hoegger P.J."/>
            <person name="Jain P."/>
            <person name="Kilaru S."/>
            <person name="Labbe J."/>
            <person name="Lin Y.C."/>
            <person name="Legue V."/>
            <person name="Le Tacon F."/>
            <person name="Marmeisse R."/>
            <person name="Melayah D."/>
            <person name="Montanini B."/>
            <person name="Muratet M."/>
            <person name="Nehls U."/>
            <person name="Niculita-Hirzel H."/>
            <person name="Oudot-Le Secq M.P."/>
            <person name="Peter M."/>
            <person name="Quesneville H."/>
            <person name="Rajashekar B."/>
            <person name="Reich M."/>
            <person name="Rouhier N."/>
            <person name="Schmutz J."/>
            <person name="Yin T."/>
            <person name="Chalot M."/>
            <person name="Henrissat B."/>
            <person name="Kuees U."/>
            <person name="Lucas S."/>
            <person name="Van de Peer Y."/>
            <person name="Podila G.K."/>
            <person name="Polle A."/>
            <person name="Pukkila P.J."/>
            <person name="Richardson P.M."/>
            <person name="Rouze P."/>
            <person name="Sanders I.R."/>
            <person name="Stajich J.E."/>
            <person name="Tunlid A."/>
            <person name="Tuskan G."/>
            <person name="Grigoriev I.V."/>
        </authorList>
    </citation>
    <scope>NUCLEOTIDE SEQUENCE [LARGE SCALE GENOMIC DNA]</scope>
    <source>
        <strain evidence="2">S238N-H82 / ATCC MYA-4686</strain>
    </source>
</reference>